<comment type="caution">
    <text evidence="3">The sequence shown here is derived from an EMBL/GenBank/DDBJ whole genome shotgun (WGS) entry which is preliminary data.</text>
</comment>
<dbReference type="PANTHER" id="PTHR43355:SF2">
    <property type="entry name" value="FLAVIN REDUCTASE (NADPH)"/>
    <property type="match status" value="1"/>
</dbReference>
<dbReference type="SUPFAM" id="SSF51735">
    <property type="entry name" value="NAD(P)-binding Rossmann-fold domains"/>
    <property type="match status" value="1"/>
</dbReference>
<sequence length="195" mass="21172">MESETILLLGATGGSGLAFIEEALNLPKPPHLVLYVRTPSKIPSDIAKNTNVSLVNGDLTDFDVLTSAMKVHSITTVISFLGAYVSFSAMLTRRTDTPIADSFPTIIRAMEANGVKRILALSTASYWVEERDVATWTMSICGTMPKLFVPQGDAEMVQIAKKVSESSADLDWTIFRVPHLTDGSADLPDRITKVV</sequence>
<dbReference type="InterPro" id="IPR036291">
    <property type="entry name" value="NAD(P)-bd_dom_sf"/>
</dbReference>
<dbReference type="Pfam" id="PF13460">
    <property type="entry name" value="NAD_binding_10"/>
    <property type="match status" value="1"/>
</dbReference>
<reference evidence="3" key="2">
    <citation type="journal article" date="2023" name="IMA Fungus">
        <title>Comparative genomic study of the Penicillium genus elucidates a diverse pangenome and 15 lateral gene transfer events.</title>
        <authorList>
            <person name="Petersen C."/>
            <person name="Sorensen T."/>
            <person name="Nielsen M.R."/>
            <person name="Sondergaard T.E."/>
            <person name="Sorensen J.L."/>
            <person name="Fitzpatrick D.A."/>
            <person name="Frisvad J.C."/>
            <person name="Nielsen K.L."/>
        </authorList>
    </citation>
    <scope>NUCLEOTIDE SEQUENCE</scope>
    <source>
        <strain evidence="3">IBT 21472</strain>
    </source>
</reference>
<dbReference type="EMBL" id="JAPZBO010000008">
    <property type="protein sequence ID" value="KAJ5308257.1"/>
    <property type="molecule type" value="Genomic_DNA"/>
</dbReference>
<name>A0A9W9U259_9EURO</name>
<evidence type="ECO:0000256" key="1">
    <source>
        <dbReference type="ARBA" id="ARBA00038376"/>
    </source>
</evidence>
<accession>A0A9W9U259</accession>
<dbReference type="InterPro" id="IPR051606">
    <property type="entry name" value="Polyketide_Oxido-like"/>
</dbReference>
<dbReference type="PANTHER" id="PTHR43355">
    <property type="entry name" value="FLAVIN REDUCTASE (NADPH)"/>
    <property type="match status" value="1"/>
</dbReference>
<evidence type="ECO:0000313" key="4">
    <source>
        <dbReference type="Proteomes" id="UP001147746"/>
    </source>
</evidence>
<dbReference type="OrthoDB" id="10254221at2759"/>
<evidence type="ECO:0000259" key="2">
    <source>
        <dbReference type="Pfam" id="PF13460"/>
    </source>
</evidence>
<comment type="similarity">
    <text evidence="1">Belongs to the avfA family.</text>
</comment>
<organism evidence="3 4">
    <name type="scientific">Penicillium atrosanguineum</name>
    <dbReference type="NCBI Taxonomy" id="1132637"/>
    <lineage>
        <taxon>Eukaryota</taxon>
        <taxon>Fungi</taxon>
        <taxon>Dikarya</taxon>
        <taxon>Ascomycota</taxon>
        <taxon>Pezizomycotina</taxon>
        <taxon>Eurotiomycetes</taxon>
        <taxon>Eurotiomycetidae</taxon>
        <taxon>Eurotiales</taxon>
        <taxon>Aspergillaceae</taxon>
        <taxon>Penicillium</taxon>
    </lineage>
</organism>
<dbReference type="Gene3D" id="3.40.50.720">
    <property type="entry name" value="NAD(P)-binding Rossmann-like Domain"/>
    <property type="match status" value="1"/>
</dbReference>
<keyword evidence="4" id="KW-1185">Reference proteome</keyword>
<gene>
    <name evidence="3" type="ORF">N7476_008913</name>
</gene>
<dbReference type="Proteomes" id="UP001147746">
    <property type="component" value="Unassembled WGS sequence"/>
</dbReference>
<evidence type="ECO:0000313" key="3">
    <source>
        <dbReference type="EMBL" id="KAJ5308257.1"/>
    </source>
</evidence>
<reference evidence="3" key="1">
    <citation type="submission" date="2022-12" db="EMBL/GenBank/DDBJ databases">
        <authorList>
            <person name="Petersen C."/>
        </authorList>
    </citation>
    <scope>NUCLEOTIDE SEQUENCE</scope>
    <source>
        <strain evidence="3">IBT 21472</strain>
    </source>
</reference>
<proteinExistence type="inferred from homology"/>
<protein>
    <submittedName>
        <fullName evidence="3">NAD(P)-binding protein</fullName>
    </submittedName>
</protein>
<dbReference type="GO" id="GO:0016646">
    <property type="term" value="F:oxidoreductase activity, acting on the CH-NH group of donors, NAD or NADP as acceptor"/>
    <property type="evidence" value="ECO:0007669"/>
    <property type="project" value="TreeGrafter"/>
</dbReference>
<feature type="domain" description="NAD(P)-binding" evidence="2">
    <location>
        <begin position="10"/>
        <end position="185"/>
    </location>
</feature>
<dbReference type="InterPro" id="IPR016040">
    <property type="entry name" value="NAD(P)-bd_dom"/>
</dbReference>
<dbReference type="AlphaFoldDB" id="A0A9W9U259"/>